<dbReference type="InterPro" id="IPR021109">
    <property type="entry name" value="Peptidase_aspartic_dom_sf"/>
</dbReference>
<dbReference type="GeneID" id="7829873"/>
<comment type="similarity">
    <text evidence="1 7">Belongs to the peptidase A1 family.</text>
</comment>
<proteinExistence type="inferred from homology"/>
<accession>Q237L8</accession>
<feature type="disulfide bond" evidence="6">
    <location>
        <begin position="152"/>
        <end position="157"/>
    </location>
</feature>
<dbReference type="PANTHER" id="PTHR47966">
    <property type="entry name" value="BETA-SITE APP-CLEAVING ENZYME, ISOFORM A-RELATED"/>
    <property type="match status" value="1"/>
</dbReference>
<dbReference type="InterPro" id="IPR033121">
    <property type="entry name" value="PEPTIDASE_A1"/>
</dbReference>
<dbReference type="Pfam" id="PF00026">
    <property type="entry name" value="Asp"/>
    <property type="match status" value="1"/>
</dbReference>
<feature type="domain" description="Peptidase A1" evidence="9">
    <location>
        <begin position="121"/>
        <end position="450"/>
    </location>
</feature>
<dbReference type="SUPFAM" id="SSF50630">
    <property type="entry name" value="Acid proteases"/>
    <property type="match status" value="1"/>
</dbReference>
<dbReference type="PANTHER" id="PTHR47966:SF51">
    <property type="entry name" value="BETA-SITE APP-CLEAVING ENZYME, ISOFORM A-RELATED"/>
    <property type="match status" value="1"/>
</dbReference>
<evidence type="ECO:0000256" key="1">
    <source>
        <dbReference type="ARBA" id="ARBA00007447"/>
    </source>
</evidence>
<dbReference type="PROSITE" id="PS00141">
    <property type="entry name" value="ASP_PROTEASE"/>
    <property type="match status" value="1"/>
</dbReference>
<organism evidence="10 11">
    <name type="scientific">Tetrahymena thermophila (strain SB210)</name>
    <dbReference type="NCBI Taxonomy" id="312017"/>
    <lineage>
        <taxon>Eukaryota</taxon>
        <taxon>Sar</taxon>
        <taxon>Alveolata</taxon>
        <taxon>Ciliophora</taxon>
        <taxon>Intramacronucleata</taxon>
        <taxon>Oligohymenophorea</taxon>
        <taxon>Hymenostomatida</taxon>
        <taxon>Tetrahymenina</taxon>
        <taxon>Tetrahymenidae</taxon>
        <taxon>Tetrahymena</taxon>
    </lineage>
</organism>
<protein>
    <submittedName>
        <fullName evidence="10">Eukaryotic aspartyl protease</fullName>
    </submittedName>
</protein>
<dbReference type="EMBL" id="GG662743">
    <property type="protein sequence ID" value="EAR92723.1"/>
    <property type="molecule type" value="Genomic_DNA"/>
</dbReference>
<dbReference type="Gene3D" id="2.40.70.10">
    <property type="entry name" value="Acid Proteases"/>
    <property type="match status" value="2"/>
</dbReference>
<dbReference type="AlphaFoldDB" id="Q237L8"/>
<evidence type="ECO:0000256" key="8">
    <source>
        <dbReference type="SAM" id="SignalP"/>
    </source>
</evidence>
<dbReference type="RefSeq" id="XP_001012968.1">
    <property type="nucleotide sequence ID" value="XM_001012968.3"/>
</dbReference>
<dbReference type="FunFam" id="2.40.70.10:FF:000115">
    <property type="entry name" value="Lysosomal aspartic protease"/>
    <property type="match status" value="1"/>
</dbReference>
<dbReference type="PRINTS" id="PR00792">
    <property type="entry name" value="PEPSIN"/>
</dbReference>
<keyword evidence="6" id="KW-1015">Disulfide bond</keyword>
<dbReference type="InParanoid" id="Q237L8"/>
<dbReference type="GO" id="GO:0004190">
    <property type="term" value="F:aspartic-type endopeptidase activity"/>
    <property type="evidence" value="ECO:0007669"/>
    <property type="project" value="UniProtKB-KW"/>
</dbReference>
<feature type="active site" evidence="5">
    <location>
        <position position="324"/>
    </location>
</feature>
<dbReference type="OMA" id="RIMNYIN"/>
<dbReference type="HOGENOM" id="CLU_013253_3_2_1"/>
<evidence type="ECO:0000313" key="11">
    <source>
        <dbReference type="Proteomes" id="UP000009168"/>
    </source>
</evidence>
<keyword evidence="4 7" id="KW-0378">Hydrolase</keyword>
<evidence type="ECO:0000256" key="3">
    <source>
        <dbReference type="ARBA" id="ARBA00022750"/>
    </source>
</evidence>
<feature type="signal peptide" evidence="8">
    <location>
        <begin position="1"/>
        <end position="21"/>
    </location>
</feature>
<evidence type="ECO:0000313" key="10">
    <source>
        <dbReference type="EMBL" id="EAR92723.1"/>
    </source>
</evidence>
<dbReference type="MEROPS" id="A01.058"/>
<dbReference type="eggNOG" id="KOG1339">
    <property type="taxonomic scope" value="Eukaryota"/>
</dbReference>
<keyword evidence="2 7" id="KW-0645">Protease</keyword>
<evidence type="ECO:0000259" key="9">
    <source>
        <dbReference type="PROSITE" id="PS51767"/>
    </source>
</evidence>
<evidence type="ECO:0000256" key="2">
    <source>
        <dbReference type="ARBA" id="ARBA00022670"/>
    </source>
</evidence>
<dbReference type="OrthoDB" id="771136at2759"/>
<dbReference type="Proteomes" id="UP000009168">
    <property type="component" value="Unassembled WGS sequence"/>
</dbReference>
<reference evidence="11" key="1">
    <citation type="journal article" date="2006" name="PLoS Biol.">
        <title>Macronuclear genome sequence of the ciliate Tetrahymena thermophila, a model eukaryote.</title>
        <authorList>
            <person name="Eisen J.A."/>
            <person name="Coyne R.S."/>
            <person name="Wu M."/>
            <person name="Wu D."/>
            <person name="Thiagarajan M."/>
            <person name="Wortman J.R."/>
            <person name="Badger J.H."/>
            <person name="Ren Q."/>
            <person name="Amedeo P."/>
            <person name="Jones K.M."/>
            <person name="Tallon L.J."/>
            <person name="Delcher A.L."/>
            <person name="Salzberg S.L."/>
            <person name="Silva J.C."/>
            <person name="Haas B.J."/>
            <person name="Majoros W.H."/>
            <person name="Farzad M."/>
            <person name="Carlton J.M."/>
            <person name="Smith R.K. Jr."/>
            <person name="Garg J."/>
            <person name="Pearlman R.E."/>
            <person name="Karrer K.M."/>
            <person name="Sun L."/>
            <person name="Manning G."/>
            <person name="Elde N.C."/>
            <person name="Turkewitz A.P."/>
            <person name="Asai D.J."/>
            <person name="Wilkes D.E."/>
            <person name="Wang Y."/>
            <person name="Cai H."/>
            <person name="Collins K."/>
            <person name="Stewart B.A."/>
            <person name="Lee S.R."/>
            <person name="Wilamowska K."/>
            <person name="Weinberg Z."/>
            <person name="Ruzzo W.L."/>
            <person name="Wloga D."/>
            <person name="Gaertig J."/>
            <person name="Frankel J."/>
            <person name="Tsao C.-C."/>
            <person name="Gorovsky M.A."/>
            <person name="Keeling P.J."/>
            <person name="Waller R.F."/>
            <person name="Patron N.J."/>
            <person name="Cherry J.M."/>
            <person name="Stover N.A."/>
            <person name="Krieger C.J."/>
            <person name="del Toro C."/>
            <person name="Ryder H.F."/>
            <person name="Williamson S.C."/>
            <person name="Barbeau R.A."/>
            <person name="Hamilton E.P."/>
            <person name="Orias E."/>
        </authorList>
    </citation>
    <scope>NUCLEOTIDE SEQUENCE [LARGE SCALE GENOMIC DNA]</scope>
    <source>
        <strain evidence="11">SB210</strain>
    </source>
</reference>
<evidence type="ECO:0000256" key="7">
    <source>
        <dbReference type="RuleBase" id="RU000454"/>
    </source>
</evidence>
<feature type="chain" id="PRO_5004201642" evidence="8">
    <location>
        <begin position="22"/>
        <end position="454"/>
    </location>
</feature>
<keyword evidence="3 7" id="KW-0064">Aspartyl protease</keyword>
<dbReference type="PROSITE" id="PS51767">
    <property type="entry name" value="PEPTIDASE_A1"/>
    <property type="match status" value="1"/>
</dbReference>
<dbReference type="KEGG" id="tet:TTHERM_00321680"/>
<sequence length="454" mass="50853">MRRSLLTVALFAVCLLSFAMAVHIRKDKQQTLESKAKLYSAEGDELHTISLKKIPQSPGERRKAIELLSTAQYYSYNKDDYSAEKDFIYTQQKETSFTSTSSNSKTSTHTVKLYNFKNVQYTGDLAIGSSDNVFSVIYDTGSANIWMNSIHCNDPGCVSHKQYDFHQSKNYKSVGLSLDVQFGTGELIGEMAQDTVYFGDIEIKDQTFVEIHEQRGDVFAQSKFDGIVGLAFPSMAAYNKNPLFDSLIEQKKIQKNIFSFYMSPHDGRTDSEISIGGANPLRYSGEIKYHKVKKDYYWLIEAQSILVGGKDVGLCKGGCYVIADTGTSLITGPSEDIFTLLDHSSVNTNCSNVSELPELTFVIDGAHYTLTGEEYVLQENSDGSQQTVETAQSNVEMSSSTAQCIVAFMPLDIPNDEENFPYEKAWILGDTFLQKFYSIYDRDNDRVGFALARH</sequence>
<dbReference type="InterPro" id="IPR001969">
    <property type="entry name" value="Aspartic_peptidase_AS"/>
</dbReference>
<gene>
    <name evidence="10" type="ORF">TTHERM_00321680</name>
</gene>
<evidence type="ECO:0000256" key="5">
    <source>
        <dbReference type="PIRSR" id="PIRSR601461-1"/>
    </source>
</evidence>
<evidence type="ECO:0000256" key="4">
    <source>
        <dbReference type="ARBA" id="ARBA00022801"/>
    </source>
</evidence>
<keyword evidence="11" id="KW-1185">Reference proteome</keyword>
<evidence type="ECO:0000256" key="6">
    <source>
        <dbReference type="PIRSR" id="PIRSR601461-2"/>
    </source>
</evidence>
<dbReference type="STRING" id="312017.Q237L8"/>
<name>Q237L8_TETTS</name>
<keyword evidence="8" id="KW-0732">Signal</keyword>
<feature type="active site" evidence="5">
    <location>
        <position position="139"/>
    </location>
</feature>
<dbReference type="InterPro" id="IPR001461">
    <property type="entry name" value="Aspartic_peptidase_A1"/>
</dbReference>
<dbReference type="GO" id="GO:0016485">
    <property type="term" value="P:protein processing"/>
    <property type="evidence" value="ECO:0007669"/>
    <property type="project" value="UniProtKB-ARBA"/>
</dbReference>